<evidence type="ECO:0000313" key="9">
    <source>
        <dbReference type="Proteomes" id="UP000275267"/>
    </source>
</evidence>
<feature type="region of interest" description="Disordered" evidence="5">
    <location>
        <begin position="802"/>
        <end position="829"/>
    </location>
</feature>
<keyword evidence="1" id="KW-0479">Metal-binding</keyword>
<evidence type="ECO:0000256" key="4">
    <source>
        <dbReference type="PROSITE-ProRule" id="PRU00325"/>
    </source>
</evidence>
<organism evidence="8 9">
    <name type="scientific">Panicum miliaceum</name>
    <name type="common">Proso millet</name>
    <name type="synonym">Broomcorn millet</name>
    <dbReference type="NCBI Taxonomy" id="4540"/>
    <lineage>
        <taxon>Eukaryota</taxon>
        <taxon>Viridiplantae</taxon>
        <taxon>Streptophyta</taxon>
        <taxon>Embryophyta</taxon>
        <taxon>Tracheophyta</taxon>
        <taxon>Spermatophyta</taxon>
        <taxon>Magnoliopsida</taxon>
        <taxon>Liliopsida</taxon>
        <taxon>Poales</taxon>
        <taxon>Poaceae</taxon>
        <taxon>PACMAD clade</taxon>
        <taxon>Panicoideae</taxon>
        <taxon>Panicodae</taxon>
        <taxon>Paniceae</taxon>
        <taxon>Panicinae</taxon>
        <taxon>Panicum</taxon>
        <taxon>Panicum sect. Panicum</taxon>
    </lineage>
</organism>
<dbReference type="InterPro" id="IPR006564">
    <property type="entry name" value="Znf_PMZ"/>
</dbReference>
<feature type="domain" description="SWIM-type" evidence="7">
    <location>
        <begin position="681"/>
        <end position="713"/>
    </location>
</feature>
<dbReference type="SMART" id="SM00575">
    <property type="entry name" value="ZnF_PMZ"/>
    <property type="match status" value="1"/>
</dbReference>
<dbReference type="InterPro" id="IPR007527">
    <property type="entry name" value="Znf_SWIM"/>
</dbReference>
<dbReference type="Pfam" id="PF03108">
    <property type="entry name" value="DBD_Tnp_Mut"/>
    <property type="match status" value="1"/>
</dbReference>
<keyword evidence="2 4" id="KW-0863">Zinc-finger</keyword>
<dbReference type="Pfam" id="PF10551">
    <property type="entry name" value="MULE"/>
    <property type="match status" value="1"/>
</dbReference>
<dbReference type="Proteomes" id="UP000275267">
    <property type="component" value="Unassembled WGS sequence"/>
</dbReference>
<dbReference type="InterPro" id="IPR018289">
    <property type="entry name" value="MULE_transposase_dom"/>
</dbReference>
<evidence type="ECO:0000256" key="5">
    <source>
        <dbReference type="SAM" id="MobiDB-lite"/>
    </source>
</evidence>
<dbReference type="AlphaFoldDB" id="A0A3L6SVT5"/>
<dbReference type="PANTHER" id="PTHR31973:SF195">
    <property type="entry name" value="MUDR FAMILY TRANSPOSASE"/>
    <property type="match status" value="1"/>
</dbReference>
<reference evidence="9" key="1">
    <citation type="journal article" date="2019" name="Nat. Commun.">
        <title>The genome of broomcorn millet.</title>
        <authorList>
            <person name="Zou C."/>
            <person name="Miki D."/>
            <person name="Li D."/>
            <person name="Tang Q."/>
            <person name="Xiao L."/>
            <person name="Rajput S."/>
            <person name="Deng P."/>
            <person name="Jia W."/>
            <person name="Huang R."/>
            <person name="Zhang M."/>
            <person name="Sun Y."/>
            <person name="Hu J."/>
            <person name="Fu X."/>
            <person name="Schnable P.S."/>
            <person name="Li F."/>
            <person name="Zhang H."/>
            <person name="Feng B."/>
            <person name="Zhu X."/>
            <person name="Liu R."/>
            <person name="Schnable J.C."/>
            <person name="Zhu J.-K."/>
            <person name="Zhang H."/>
        </authorList>
    </citation>
    <scope>NUCLEOTIDE SEQUENCE [LARGE SCALE GENOMIC DNA]</scope>
</reference>
<evidence type="ECO:0000256" key="1">
    <source>
        <dbReference type="ARBA" id="ARBA00022723"/>
    </source>
</evidence>
<dbReference type="PROSITE" id="PS50966">
    <property type="entry name" value="ZF_SWIM"/>
    <property type="match status" value="1"/>
</dbReference>
<feature type="chain" id="PRO_5017941905" description="SWIM-type domain-containing protein" evidence="6">
    <location>
        <begin position="16"/>
        <end position="829"/>
    </location>
</feature>
<dbReference type="GO" id="GO:0008270">
    <property type="term" value="F:zinc ion binding"/>
    <property type="evidence" value="ECO:0007669"/>
    <property type="project" value="UniProtKB-KW"/>
</dbReference>
<evidence type="ECO:0000256" key="6">
    <source>
        <dbReference type="SAM" id="SignalP"/>
    </source>
</evidence>
<dbReference type="PANTHER" id="PTHR31973">
    <property type="entry name" value="POLYPROTEIN, PUTATIVE-RELATED"/>
    <property type="match status" value="1"/>
</dbReference>
<comment type="caution">
    <text evidence="8">The sequence shown here is derived from an EMBL/GenBank/DDBJ whole genome shotgun (WGS) entry which is preliminary data.</text>
</comment>
<proteinExistence type="predicted"/>
<sequence>MVFLLSSIYAHALHCLIIFRMDPNSCYFLEIKLIRNQKKIKDMKCYSFEKIIDSDLINYKDLVNEIVDKCPPGYLDVAHVQYYDANLGNYPEVKSNQDLLIMFEKHSVAKVVQIFVVYYDPSEPYEPISAWDGDVQRQANSNIEQDEDNYLCNPFQENEHVGVDEEYLEDAPVQVVACAHKQKDKDYCFDDESEDASEMEMESGSDLEADEEILGHEADHIPNIEYDKEDPPMSVGTLYRSMKESKLALSQHAIKHEFEYNTEKSAPHRFRANCSRRDEDKCPWRLHAAKADDSGTVVVRKNPCAHDCSSTRRKKKVKNATKHWVCAKVKDWLICDATLGAKELQKKLKEHHKVRIHYKRVYMGKELALWQLYGDWDSSFDNLFRFKAQVESTCPGSIVVIDHHTIKEKIRFRRFFFALKPCIEGFLSGCKPYLAIDSTFLTGKFKGQIASASAVDGHNWLFHVCFGVFDSETDENWIWFMQQLRHAIGSPRGLDICTNCGQAVMTGVGEVFPEAEHRECIFHHVSNFKKKYHGKIFYEHVWATAYSWNPYLFGKHWAQMESTNPAATDYLRNWHTRLWTRSQFSTICKVDYVTNNLAECFNNWIKYHKSMNLDDFMDKIRQMLMIKWNQKRKIFRKLDGLVLPHIIKNLNEKSRELNLEVLECSEEVAEVTALGGSGFRFVVNLNDRTCSCRQWQVSGIPCKHAIAFITSLSNTPLEKYVDHYYSIDKFKSAYAQLIPAMEDKSQWPKSSHGFFMHPPLLKVTAGRPKTERHKGCSEKKRKSGQHKCPICQDFGHHWHNCKRDRSERTTKKEGKENQDSSFMNCSLGG</sequence>
<dbReference type="Pfam" id="PF04434">
    <property type="entry name" value="SWIM"/>
    <property type="match status" value="1"/>
</dbReference>
<keyword evidence="3" id="KW-0862">Zinc</keyword>
<keyword evidence="6" id="KW-0732">Signal</keyword>
<accession>A0A3L6SVT5</accession>
<dbReference type="EMBL" id="PQIB02000003">
    <property type="protein sequence ID" value="RLN28427.1"/>
    <property type="molecule type" value="Genomic_DNA"/>
</dbReference>
<dbReference type="InterPro" id="IPR004332">
    <property type="entry name" value="Transposase_MuDR"/>
</dbReference>
<evidence type="ECO:0000259" key="7">
    <source>
        <dbReference type="PROSITE" id="PS50966"/>
    </source>
</evidence>
<evidence type="ECO:0000256" key="3">
    <source>
        <dbReference type="ARBA" id="ARBA00022833"/>
    </source>
</evidence>
<keyword evidence="9" id="KW-1185">Reference proteome</keyword>
<evidence type="ECO:0000313" key="8">
    <source>
        <dbReference type="EMBL" id="RLN28427.1"/>
    </source>
</evidence>
<protein>
    <recommendedName>
        <fullName evidence="7">SWIM-type domain-containing protein</fullName>
    </recommendedName>
</protein>
<dbReference type="STRING" id="4540.A0A3L6SVT5"/>
<feature type="compositionally biased region" description="Polar residues" evidence="5">
    <location>
        <begin position="819"/>
        <end position="829"/>
    </location>
</feature>
<feature type="signal peptide" evidence="6">
    <location>
        <begin position="1"/>
        <end position="15"/>
    </location>
</feature>
<evidence type="ECO:0000256" key="2">
    <source>
        <dbReference type="ARBA" id="ARBA00022771"/>
    </source>
</evidence>
<name>A0A3L6SVT5_PANMI</name>
<feature type="compositionally biased region" description="Basic and acidic residues" evidence="5">
    <location>
        <begin position="802"/>
        <end position="818"/>
    </location>
</feature>
<gene>
    <name evidence="8" type="ORF">C2845_PM05G20250</name>
</gene>
<dbReference type="OrthoDB" id="677864at2759"/>